<dbReference type="AlphaFoldDB" id="A0A842H8E4"/>
<dbReference type="InterPro" id="IPR036514">
    <property type="entry name" value="SGNH_hydro_sf"/>
</dbReference>
<feature type="domain" description="Sialate O-acetylesterase" evidence="2">
    <location>
        <begin position="285"/>
        <end position="386"/>
    </location>
</feature>
<comment type="caution">
    <text evidence="3">The sequence shown here is derived from an EMBL/GenBank/DDBJ whole genome shotgun (WGS) entry which is preliminary data.</text>
</comment>
<feature type="domain" description="Sialate O-acetylesterase" evidence="2">
    <location>
        <begin position="111"/>
        <end position="234"/>
    </location>
</feature>
<dbReference type="RefSeq" id="WP_185673681.1">
    <property type="nucleotide sequence ID" value="NZ_JACHVB010000002.1"/>
</dbReference>
<reference evidence="3 4" key="1">
    <citation type="submission" date="2020-07" db="EMBL/GenBank/DDBJ databases">
        <authorList>
            <person name="Feng X."/>
        </authorList>
    </citation>
    <scope>NUCLEOTIDE SEQUENCE [LARGE SCALE GENOMIC DNA]</scope>
    <source>
        <strain evidence="3 4">JCM31066</strain>
    </source>
</reference>
<dbReference type="Pfam" id="PF03629">
    <property type="entry name" value="SASA"/>
    <property type="match status" value="2"/>
</dbReference>
<dbReference type="Proteomes" id="UP000546464">
    <property type="component" value="Unassembled WGS sequence"/>
</dbReference>
<sequence>MLRTSLPLLLRCCLATTILGQLIATAYGVAFAPIFTDHAVLQRDKPISIWGTAKAGEKVRITFGSHTADTVADTDGRWKVELPAMAASSQPQNLAAKGDAASITLTDILVGDVWLASGQSNMGRTVRRIATPAEEVAKADIPLIRHFTVTGAVSDTPTSALGGQWVVCSPRTVGNFTAVGYFFAKDMVEALNVPVGIIHASWGGTRIDTWSSPASIESNPAYRGVTERWKSAAADYPKRKDAYETALKNWEAEAALAKKKGTPFTQRAPRQPEGAPLHFQTPGGLYNGMIHPLIPYGLSGFLWYQGESNALRPDEYAELFPALITDWRKQFQQGNLPFLFVQLASYKGITPSEDWALFREVQSRALSLPATGMAVIIDIGDPEDIHPLNKKDVGKRLALLAKNRIYGQACVDTGPTLQSAVRQGASVRLTFLHADGLHTTNETLREFEVAGKDGVYHAASATQEGDAIIVKSKAVPAPAFVRYAWRNTPVVTLFNAAGLPMVPFRHEVSQ</sequence>
<evidence type="ECO:0000256" key="1">
    <source>
        <dbReference type="ARBA" id="ARBA00022801"/>
    </source>
</evidence>
<dbReference type="GO" id="GO:0005975">
    <property type="term" value="P:carbohydrate metabolic process"/>
    <property type="evidence" value="ECO:0007669"/>
    <property type="project" value="TreeGrafter"/>
</dbReference>
<dbReference type="PANTHER" id="PTHR22901:SF0">
    <property type="entry name" value="SIALATE O-ACETYLESTERASE"/>
    <property type="match status" value="1"/>
</dbReference>
<dbReference type="GO" id="GO:0001681">
    <property type="term" value="F:sialate O-acetylesterase activity"/>
    <property type="evidence" value="ECO:0007669"/>
    <property type="project" value="InterPro"/>
</dbReference>
<protein>
    <submittedName>
        <fullName evidence="3">Sialate O-acetylesterase</fullName>
    </submittedName>
</protein>
<dbReference type="InterPro" id="IPR039329">
    <property type="entry name" value="SIAE"/>
</dbReference>
<dbReference type="SUPFAM" id="SSF52266">
    <property type="entry name" value="SGNH hydrolase"/>
    <property type="match status" value="1"/>
</dbReference>
<keyword evidence="1" id="KW-0378">Hydrolase</keyword>
<evidence type="ECO:0000259" key="2">
    <source>
        <dbReference type="Pfam" id="PF03629"/>
    </source>
</evidence>
<dbReference type="Gene3D" id="3.40.50.1110">
    <property type="entry name" value="SGNH hydrolase"/>
    <property type="match status" value="1"/>
</dbReference>
<evidence type="ECO:0000313" key="4">
    <source>
        <dbReference type="Proteomes" id="UP000546464"/>
    </source>
</evidence>
<proteinExistence type="predicted"/>
<organism evidence="3 4">
    <name type="scientific">Ruficoccus amylovorans</name>
    <dbReference type="NCBI Taxonomy" id="1804625"/>
    <lineage>
        <taxon>Bacteria</taxon>
        <taxon>Pseudomonadati</taxon>
        <taxon>Verrucomicrobiota</taxon>
        <taxon>Opitutia</taxon>
        <taxon>Puniceicoccales</taxon>
        <taxon>Cerasicoccaceae</taxon>
        <taxon>Ruficoccus</taxon>
    </lineage>
</organism>
<dbReference type="Gene3D" id="2.60.40.10">
    <property type="entry name" value="Immunoglobulins"/>
    <property type="match status" value="1"/>
</dbReference>
<dbReference type="PANTHER" id="PTHR22901">
    <property type="entry name" value="SIALATE O-ACETYLESTERASE"/>
    <property type="match status" value="1"/>
</dbReference>
<dbReference type="InterPro" id="IPR005181">
    <property type="entry name" value="SASA"/>
</dbReference>
<keyword evidence="4" id="KW-1185">Reference proteome</keyword>
<evidence type="ECO:0000313" key="3">
    <source>
        <dbReference type="EMBL" id="MBC2592642.1"/>
    </source>
</evidence>
<gene>
    <name evidence="3" type="ORF">H5P28_00050</name>
</gene>
<dbReference type="EMBL" id="JACHVB010000002">
    <property type="protein sequence ID" value="MBC2592642.1"/>
    <property type="molecule type" value="Genomic_DNA"/>
</dbReference>
<dbReference type="InterPro" id="IPR013783">
    <property type="entry name" value="Ig-like_fold"/>
</dbReference>
<name>A0A842H8E4_9BACT</name>
<accession>A0A842H8E4</accession>